<feature type="transmembrane region" description="Helical" evidence="1">
    <location>
        <begin position="111"/>
        <end position="134"/>
    </location>
</feature>
<comment type="caution">
    <text evidence="3">The sequence shown here is derived from an EMBL/GenBank/DDBJ whole genome shotgun (WGS) entry which is preliminary data.</text>
</comment>
<accession>A0A6N8EEN5</accession>
<evidence type="ECO:0000313" key="4">
    <source>
        <dbReference type="Proteomes" id="UP000434044"/>
    </source>
</evidence>
<keyword evidence="1" id="KW-0812">Transmembrane</keyword>
<keyword evidence="4" id="KW-1185">Reference proteome</keyword>
<keyword evidence="1" id="KW-0472">Membrane</keyword>
<dbReference type="EMBL" id="WNKT01000013">
    <property type="protein sequence ID" value="MTW21096.1"/>
    <property type="molecule type" value="Genomic_DNA"/>
</dbReference>
<feature type="transmembrane region" description="Helical" evidence="1">
    <location>
        <begin position="179"/>
        <end position="207"/>
    </location>
</feature>
<dbReference type="Pfam" id="PF14342">
    <property type="entry name" value="DUF4396"/>
    <property type="match status" value="1"/>
</dbReference>
<feature type="transmembrane region" description="Helical" evidence="1">
    <location>
        <begin position="12"/>
        <end position="31"/>
    </location>
</feature>
<organism evidence="3 4">
    <name type="scientific">Allochromatium palmeri</name>
    <dbReference type="NCBI Taxonomy" id="231048"/>
    <lineage>
        <taxon>Bacteria</taxon>
        <taxon>Pseudomonadati</taxon>
        <taxon>Pseudomonadota</taxon>
        <taxon>Gammaproteobacteria</taxon>
        <taxon>Chromatiales</taxon>
        <taxon>Chromatiaceae</taxon>
        <taxon>Allochromatium</taxon>
    </lineage>
</organism>
<feature type="transmembrane region" description="Helical" evidence="1">
    <location>
        <begin position="155"/>
        <end position="173"/>
    </location>
</feature>
<protein>
    <submittedName>
        <fullName evidence="3">DUF4396 domain-containing protein</fullName>
    </submittedName>
</protein>
<feature type="transmembrane region" description="Helical" evidence="1">
    <location>
        <begin position="43"/>
        <end position="65"/>
    </location>
</feature>
<evidence type="ECO:0000259" key="2">
    <source>
        <dbReference type="Pfam" id="PF14342"/>
    </source>
</evidence>
<keyword evidence="1" id="KW-1133">Transmembrane helix</keyword>
<sequence>MAEAVRAFLDSWLVISAWAVIVAVALAVLIADLRQRNPEIMGLMRAVWMLTVLYSGPLGLAVYWLSGRKQIPFDSIWRRGWRSVSHCYSGCGAGEIVGVLITVGLLALAPWIVAITTFALAYLFGYALTAGPLIQEGLPVGRALWDAFTSETASIFVMEVVAISVDLWLAPNATLGQPLFWGSLVLSLACGLIAAWPVNVLLIRLGVKSGMHDPREMAAHMHGQASASA</sequence>
<dbReference type="OrthoDB" id="1495425at2"/>
<feature type="domain" description="DUF4396" evidence="2">
    <location>
        <begin position="77"/>
        <end position="208"/>
    </location>
</feature>
<reference evidence="3 4" key="1">
    <citation type="submission" date="2019-11" db="EMBL/GenBank/DDBJ databases">
        <title>Whole-genome sequence of the anaerobic purple sulfur bacterium Allochromatium palmeri DSM 15591.</title>
        <authorList>
            <person name="Kyndt J.A."/>
            <person name="Meyer T.E."/>
        </authorList>
    </citation>
    <scope>NUCLEOTIDE SEQUENCE [LARGE SCALE GENOMIC DNA]</scope>
    <source>
        <strain evidence="3 4">DSM 15591</strain>
    </source>
</reference>
<gene>
    <name evidence="3" type="ORF">GJ668_08280</name>
</gene>
<dbReference type="InterPro" id="IPR025509">
    <property type="entry name" value="DUF4396"/>
</dbReference>
<evidence type="ECO:0000313" key="3">
    <source>
        <dbReference type="EMBL" id="MTW21096.1"/>
    </source>
</evidence>
<dbReference type="Proteomes" id="UP000434044">
    <property type="component" value="Unassembled WGS sequence"/>
</dbReference>
<proteinExistence type="predicted"/>
<dbReference type="AlphaFoldDB" id="A0A6N8EEN5"/>
<feature type="transmembrane region" description="Helical" evidence="1">
    <location>
        <begin position="86"/>
        <end position="105"/>
    </location>
</feature>
<dbReference type="RefSeq" id="WP_155449686.1">
    <property type="nucleotide sequence ID" value="NZ_WNKT01000013.1"/>
</dbReference>
<evidence type="ECO:0000256" key="1">
    <source>
        <dbReference type="SAM" id="Phobius"/>
    </source>
</evidence>
<name>A0A6N8EEN5_9GAMM</name>